<accession>A0AAD3XU30</accession>
<dbReference type="EMBL" id="BSYO01000016">
    <property type="protein sequence ID" value="GMH16351.1"/>
    <property type="molecule type" value="Genomic_DNA"/>
</dbReference>
<evidence type="ECO:0000313" key="1">
    <source>
        <dbReference type="EMBL" id="GMH16351.1"/>
    </source>
</evidence>
<gene>
    <name evidence="1" type="ORF">Nepgr_018192</name>
</gene>
<comment type="caution">
    <text evidence="1">The sequence shown here is derived from an EMBL/GenBank/DDBJ whole genome shotgun (WGS) entry which is preliminary data.</text>
</comment>
<dbReference type="AlphaFoldDB" id="A0AAD3XU30"/>
<proteinExistence type="predicted"/>
<name>A0AAD3XU30_NEPGR</name>
<evidence type="ECO:0000313" key="2">
    <source>
        <dbReference type="Proteomes" id="UP001279734"/>
    </source>
</evidence>
<protein>
    <submittedName>
        <fullName evidence="1">Uncharacterized protein</fullName>
    </submittedName>
</protein>
<dbReference type="Proteomes" id="UP001279734">
    <property type="component" value="Unassembled WGS sequence"/>
</dbReference>
<sequence length="68" mass="7362">MAPGEFEAVWHSGASNTMVLAQVVPAFAPHLELVMSTLEPQPETLEEAVKPQDELAFKPSTGMRELAV</sequence>
<keyword evidence="2" id="KW-1185">Reference proteome</keyword>
<reference evidence="1" key="1">
    <citation type="submission" date="2023-05" db="EMBL/GenBank/DDBJ databases">
        <title>Nepenthes gracilis genome sequencing.</title>
        <authorList>
            <person name="Fukushima K."/>
        </authorList>
    </citation>
    <scope>NUCLEOTIDE SEQUENCE</scope>
    <source>
        <strain evidence="1">SING2019-196</strain>
    </source>
</reference>
<organism evidence="1 2">
    <name type="scientific">Nepenthes gracilis</name>
    <name type="common">Slender pitcher plant</name>
    <dbReference type="NCBI Taxonomy" id="150966"/>
    <lineage>
        <taxon>Eukaryota</taxon>
        <taxon>Viridiplantae</taxon>
        <taxon>Streptophyta</taxon>
        <taxon>Embryophyta</taxon>
        <taxon>Tracheophyta</taxon>
        <taxon>Spermatophyta</taxon>
        <taxon>Magnoliopsida</taxon>
        <taxon>eudicotyledons</taxon>
        <taxon>Gunneridae</taxon>
        <taxon>Pentapetalae</taxon>
        <taxon>Caryophyllales</taxon>
        <taxon>Nepenthaceae</taxon>
        <taxon>Nepenthes</taxon>
    </lineage>
</organism>